<dbReference type="AlphaFoldDB" id="A0AAN5DDY9"/>
<evidence type="ECO:0000259" key="6">
    <source>
        <dbReference type="PROSITE" id="PS50262"/>
    </source>
</evidence>
<dbReference type="SMART" id="SM01381">
    <property type="entry name" value="7TM_GPCR_Srsx"/>
    <property type="match status" value="1"/>
</dbReference>
<keyword evidence="4 5" id="KW-0472">Membrane</keyword>
<evidence type="ECO:0000256" key="4">
    <source>
        <dbReference type="ARBA" id="ARBA00023136"/>
    </source>
</evidence>
<dbReference type="InterPro" id="IPR000276">
    <property type="entry name" value="GPCR_Rhodpsn"/>
</dbReference>
<keyword evidence="2 5" id="KW-0812">Transmembrane</keyword>
<dbReference type="InterPro" id="IPR047130">
    <property type="entry name" value="7TM_GPCR_Srsx_nematod"/>
</dbReference>
<organism evidence="7 8">
    <name type="scientific">Pristionchus mayeri</name>
    <dbReference type="NCBI Taxonomy" id="1317129"/>
    <lineage>
        <taxon>Eukaryota</taxon>
        <taxon>Metazoa</taxon>
        <taxon>Ecdysozoa</taxon>
        <taxon>Nematoda</taxon>
        <taxon>Chromadorea</taxon>
        <taxon>Rhabditida</taxon>
        <taxon>Rhabditina</taxon>
        <taxon>Diplogasteromorpha</taxon>
        <taxon>Diplogasteroidea</taxon>
        <taxon>Neodiplogasteridae</taxon>
        <taxon>Pristionchus</taxon>
    </lineage>
</organism>
<protein>
    <recommendedName>
        <fullName evidence="6">G-protein coupled receptors family 1 profile domain-containing protein</fullName>
    </recommendedName>
</protein>
<dbReference type="PROSITE" id="PS50262">
    <property type="entry name" value="G_PROTEIN_RECEP_F1_2"/>
    <property type="match status" value="1"/>
</dbReference>
<feature type="transmembrane region" description="Helical" evidence="5">
    <location>
        <begin position="95"/>
        <end position="111"/>
    </location>
</feature>
<feature type="domain" description="G-protein coupled receptors family 1 profile" evidence="6">
    <location>
        <begin position="24"/>
        <end position="192"/>
    </location>
</feature>
<gene>
    <name evidence="7" type="ORF">PMAYCL1PPCAC_30977</name>
</gene>
<dbReference type="EMBL" id="BTRK01000006">
    <property type="protein sequence ID" value="GMR60782.1"/>
    <property type="molecule type" value="Genomic_DNA"/>
</dbReference>
<dbReference type="InterPro" id="IPR019424">
    <property type="entry name" value="7TM_GPCR_Srsx"/>
</dbReference>
<feature type="transmembrane region" description="Helical" evidence="5">
    <location>
        <begin position="6"/>
        <end position="31"/>
    </location>
</feature>
<keyword evidence="8" id="KW-1185">Reference proteome</keyword>
<feature type="non-terminal residue" evidence="7">
    <location>
        <position position="192"/>
    </location>
</feature>
<sequence length="192" mass="21595">IAMNIHTAIISTAIFLIVAIGLFGNISFVFTVFRNRRIRTIRAYLLSILCLMHIIMLLHNIINVFRNMTGVQLSKQECIFALTIPPTIYAVSHQAFLYLILGIDVLVSLIFPSRYIRIRSLPYVLSLQVPCVLYSSSFITASAFYDDDRKIVACNPPDAFPVVVNRVRTTCGLAIGSIVLLIYLVVTIMLIR</sequence>
<dbReference type="GO" id="GO:0016020">
    <property type="term" value="C:membrane"/>
    <property type="evidence" value="ECO:0007669"/>
    <property type="project" value="UniProtKB-SubCell"/>
</dbReference>
<comment type="subcellular location">
    <subcellularLocation>
        <location evidence="1">Membrane</location>
    </subcellularLocation>
</comment>
<dbReference type="PANTHER" id="PTHR23360:SF37">
    <property type="entry name" value="G-PROTEIN COUPLED RECEPTORS FAMILY 1 PROFILE DOMAIN-CONTAINING PROTEIN"/>
    <property type="match status" value="1"/>
</dbReference>
<evidence type="ECO:0000313" key="7">
    <source>
        <dbReference type="EMBL" id="GMR60782.1"/>
    </source>
</evidence>
<dbReference type="SUPFAM" id="SSF81321">
    <property type="entry name" value="Family A G protein-coupled receptor-like"/>
    <property type="match status" value="1"/>
</dbReference>
<feature type="transmembrane region" description="Helical" evidence="5">
    <location>
        <begin position="172"/>
        <end position="191"/>
    </location>
</feature>
<evidence type="ECO:0000313" key="8">
    <source>
        <dbReference type="Proteomes" id="UP001328107"/>
    </source>
</evidence>
<dbReference type="InterPro" id="IPR017452">
    <property type="entry name" value="GPCR_Rhodpsn_7TM"/>
</dbReference>
<keyword evidence="3 5" id="KW-1133">Transmembrane helix</keyword>
<proteinExistence type="predicted"/>
<evidence type="ECO:0000256" key="5">
    <source>
        <dbReference type="SAM" id="Phobius"/>
    </source>
</evidence>
<feature type="non-terminal residue" evidence="7">
    <location>
        <position position="1"/>
    </location>
</feature>
<evidence type="ECO:0000256" key="2">
    <source>
        <dbReference type="ARBA" id="ARBA00022692"/>
    </source>
</evidence>
<accession>A0AAN5DDY9</accession>
<name>A0AAN5DDY9_9BILA</name>
<dbReference type="Proteomes" id="UP001328107">
    <property type="component" value="Unassembled WGS sequence"/>
</dbReference>
<dbReference type="GO" id="GO:0004930">
    <property type="term" value="F:G protein-coupled receptor activity"/>
    <property type="evidence" value="ECO:0007669"/>
    <property type="project" value="InterPro"/>
</dbReference>
<dbReference type="Gene3D" id="1.20.1070.10">
    <property type="entry name" value="Rhodopsin 7-helix transmembrane proteins"/>
    <property type="match status" value="1"/>
</dbReference>
<comment type="caution">
    <text evidence="7">The sequence shown here is derived from an EMBL/GenBank/DDBJ whole genome shotgun (WGS) entry which is preliminary data.</text>
</comment>
<evidence type="ECO:0000256" key="3">
    <source>
        <dbReference type="ARBA" id="ARBA00022989"/>
    </source>
</evidence>
<feature type="transmembrane region" description="Helical" evidence="5">
    <location>
        <begin position="43"/>
        <end position="62"/>
    </location>
</feature>
<dbReference type="Pfam" id="PF10320">
    <property type="entry name" value="7TM_GPCR_Srsx"/>
    <property type="match status" value="1"/>
</dbReference>
<dbReference type="PANTHER" id="PTHR23360">
    <property type="entry name" value="G-PROTEIN COUPLED RECEPTORS FAMILY 1 PROFILE DOMAIN-CONTAINING PROTEIN-RELATED"/>
    <property type="match status" value="1"/>
</dbReference>
<reference evidence="8" key="1">
    <citation type="submission" date="2022-10" db="EMBL/GenBank/DDBJ databases">
        <title>Genome assembly of Pristionchus species.</title>
        <authorList>
            <person name="Yoshida K."/>
            <person name="Sommer R.J."/>
        </authorList>
    </citation>
    <scope>NUCLEOTIDE SEQUENCE [LARGE SCALE GENOMIC DNA]</scope>
    <source>
        <strain evidence="8">RS5460</strain>
    </source>
</reference>
<feature type="transmembrane region" description="Helical" evidence="5">
    <location>
        <begin position="123"/>
        <end position="145"/>
    </location>
</feature>
<evidence type="ECO:0000256" key="1">
    <source>
        <dbReference type="ARBA" id="ARBA00004370"/>
    </source>
</evidence>